<gene>
    <name evidence="6" type="ORF">GUJ93_ZPchr0001g30589</name>
</gene>
<organism evidence="6 7">
    <name type="scientific">Zizania palustris</name>
    <name type="common">Northern wild rice</name>
    <dbReference type="NCBI Taxonomy" id="103762"/>
    <lineage>
        <taxon>Eukaryota</taxon>
        <taxon>Viridiplantae</taxon>
        <taxon>Streptophyta</taxon>
        <taxon>Embryophyta</taxon>
        <taxon>Tracheophyta</taxon>
        <taxon>Spermatophyta</taxon>
        <taxon>Magnoliopsida</taxon>
        <taxon>Liliopsida</taxon>
        <taxon>Poales</taxon>
        <taxon>Poaceae</taxon>
        <taxon>BOP clade</taxon>
        <taxon>Oryzoideae</taxon>
        <taxon>Oryzeae</taxon>
        <taxon>Zizaniinae</taxon>
        <taxon>Zizania</taxon>
    </lineage>
</organism>
<feature type="domain" description="Disease resistance R13L4/SHOC-2-like LRR" evidence="5">
    <location>
        <begin position="424"/>
        <end position="719"/>
    </location>
</feature>
<dbReference type="GO" id="GO:0042742">
    <property type="term" value="P:defense response to bacterium"/>
    <property type="evidence" value="ECO:0007669"/>
    <property type="project" value="UniProtKB-ARBA"/>
</dbReference>
<evidence type="ECO:0000256" key="2">
    <source>
        <dbReference type="ARBA" id="ARBA00022821"/>
    </source>
</evidence>
<dbReference type="EMBL" id="JAAALK010000288">
    <property type="protein sequence ID" value="KAG8054110.1"/>
    <property type="molecule type" value="Genomic_DNA"/>
</dbReference>
<dbReference type="GO" id="GO:0002758">
    <property type="term" value="P:innate immune response-activating signaling pathway"/>
    <property type="evidence" value="ECO:0007669"/>
    <property type="project" value="UniProtKB-ARBA"/>
</dbReference>
<dbReference type="Pfam" id="PF23559">
    <property type="entry name" value="WHD_DRP"/>
    <property type="match status" value="1"/>
</dbReference>
<dbReference type="InterPro" id="IPR055414">
    <property type="entry name" value="LRR_R13L4/SHOC2-like"/>
</dbReference>
<proteinExistence type="predicted"/>
<dbReference type="Pfam" id="PF00931">
    <property type="entry name" value="NB-ARC"/>
    <property type="match status" value="1"/>
</dbReference>
<keyword evidence="1" id="KW-0677">Repeat</keyword>
<evidence type="ECO:0000313" key="6">
    <source>
        <dbReference type="EMBL" id="KAG8054109.1"/>
    </source>
</evidence>
<evidence type="ECO:0000259" key="4">
    <source>
        <dbReference type="Pfam" id="PF23559"/>
    </source>
</evidence>
<dbReference type="InterPro" id="IPR058922">
    <property type="entry name" value="WHD_DRP"/>
</dbReference>
<dbReference type="InterPro" id="IPR044974">
    <property type="entry name" value="Disease_R_plants"/>
</dbReference>
<accession>A0A8J5VTG9</accession>
<dbReference type="FunFam" id="1.10.10.10:FF:000322">
    <property type="entry name" value="Probable disease resistance protein At1g63360"/>
    <property type="match status" value="1"/>
</dbReference>
<dbReference type="Pfam" id="PF23598">
    <property type="entry name" value="LRR_14"/>
    <property type="match status" value="1"/>
</dbReference>
<evidence type="ECO:0000256" key="1">
    <source>
        <dbReference type="ARBA" id="ARBA00022737"/>
    </source>
</evidence>
<keyword evidence="2" id="KW-0611">Plant defense</keyword>
<name>A0A8J5VTG9_ZIZPA</name>
<dbReference type="GO" id="GO:0009626">
    <property type="term" value="P:plant-type hypersensitive response"/>
    <property type="evidence" value="ECO:0007669"/>
    <property type="project" value="UniProtKB-ARBA"/>
</dbReference>
<reference evidence="6" key="2">
    <citation type="submission" date="2021-02" db="EMBL/GenBank/DDBJ databases">
        <authorList>
            <person name="Kimball J.A."/>
            <person name="Haas M.W."/>
            <person name="Macchietto M."/>
            <person name="Kono T."/>
            <person name="Duquette J."/>
            <person name="Shao M."/>
        </authorList>
    </citation>
    <scope>NUCLEOTIDE SEQUENCE</scope>
    <source>
        <tissue evidence="6">Fresh leaf tissue</tissue>
    </source>
</reference>
<reference evidence="6" key="1">
    <citation type="journal article" date="2021" name="bioRxiv">
        <title>Whole Genome Assembly and Annotation of Northern Wild Rice, Zizania palustris L., Supports a Whole Genome Duplication in the Zizania Genus.</title>
        <authorList>
            <person name="Haas M."/>
            <person name="Kono T."/>
            <person name="Macchietto M."/>
            <person name="Millas R."/>
            <person name="McGilp L."/>
            <person name="Shao M."/>
            <person name="Duquette J."/>
            <person name="Hirsch C.N."/>
            <person name="Kimball J."/>
        </authorList>
    </citation>
    <scope>NUCLEOTIDE SEQUENCE</scope>
    <source>
        <tissue evidence="6">Fresh leaf tissue</tissue>
    </source>
</reference>
<dbReference type="GO" id="GO:0043531">
    <property type="term" value="F:ADP binding"/>
    <property type="evidence" value="ECO:0007669"/>
    <property type="project" value="InterPro"/>
</dbReference>
<feature type="domain" description="Disease resistance protein winged helix" evidence="4">
    <location>
        <begin position="285"/>
        <end position="350"/>
    </location>
</feature>
<protein>
    <recommendedName>
        <fullName evidence="8">NB-ARC domain-containing protein</fullName>
    </recommendedName>
</protein>
<dbReference type="InterPro" id="IPR002182">
    <property type="entry name" value="NB-ARC"/>
</dbReference>
<comment type="caution">
    <text evidence="6">The sequence shown here is derived from an EMBL/GenBank/DDBJ whole genome shotgun (WGS) entry which is preliminary data.</text>
</comment>
<evidence type="ECO:0008006" key="8">
    <source>
        <dbReference type="Google" id="ProtNLM"/>
    </source>
</evidence>
<dbReference type="EMBL" id="JAAALK010000288">
    <property type="protein sequence ID" value="KAG8054109.1"/>
    <property type="molecule type" value="Genomic_DNA"/>
</dbReference>
<evidence type="ECO:0000259" key="5">
    <source>
        <dbReference type="Pfam" id="PF23598"/>
    </source>
</evidence>
<dbReference type="PANTHER" id="PTHR23155">
    <property type="entry name" value="DISEASE RESISTANCE PROTEIN RP"/>
    <property type="match status" value="1"/>
</dbReference>
<dbReference type="Proteomes" id="UP000729402">
    <property type="component" value="Unassembled WGS sequence"/>
</dbReference>
<evidence type="ECO:0000259" key="3">
    <source>
        <dbReference type="Pfam" id="PF00931"/>
    </source>
</evidence>
<dbReference type="OrthoDB" id="646178at2759"/>
<dbReference type="AlphaFoldDB" id="A0A8J5VTG9"/>
<evidence type="ECO:0000313" key="7">
    <source>
        <dbReference type="Proteomes" id="UP000729402"/>
    </source>
</evidence>
<dbReference type="PANTHER" id="PTHR23155:SF1129">
    <property type="entry name" value="DISEASE RESISTANCE PROTEIN RPM1"/>
    <property type="match status" value="1"/>
</dbReference>
<feature type="domain" description="NB-ARC" evidence="3">
    <location>
        <begin position="11"/>
        <end position="193"/>
    </location>
</feature>
<sequence length="764" mass="84891">MIGFDKYSGMLKEQLLDDAVTSRALVSIVGESSIGKTTLARKVYQSPEVRNHFEIRTWTVLPPKSRPADVLRDIHRQAISQLRRSPSQQNVEDGCGGDAACRPAGKDISNLLFRNMTGRRYLVVVDGSIAAADWNSLRASLPDEGNGSRVLLITDSAGLEVVAYAGPTYDPVELTRLNPENTYEVFRRRVFGRGDCPGRYRSRYYQDIFRITRGLPLSIVVLAGVLRSKELPAEWDEVMSQLITAREPSTKNGNSRRIMSLAFDDLPHHLKSCFLYFAAMRESAAVDAQRLVRLWVAEGFVRPRRGSTMEEVGQGYLKELISRCMVQLVHKDEFGVVQTVAVHDRLHAFAQDEAQEASFIESHDSTDVLAPATVRRLAVQNSSERYVHLSNALPKLRSIVCHLVDPNGGGGAKCIQSTDLGFLHASKFLRVIDIHGLELKKLPNEIGSMIHIRYLGLPCGQLEKLPQSVSNLINLQSLILKGSSAGHRVLDVATAFWRIPTLRHVDAPFALPKVLGDLHSLQTLHGVQPLCWDTRGAGGNPLGRATNLRSLELSGLVAAHAGALTAALESLDLLMHLVLRGESLPATVFSIPSLRRLQSLKLLGSMDSPEGPDSDEVGDSALDMVRYIRPNLTRLSMWSTMVGQKFVNMLGELPSLTELTLMWGAYDGERLEFRDGGFRSLQKLKLGLPELEEWTVRAGAMALLARLTLFRCAKMRMLPEELTEMQELEELVLYNMPLMVGRIKECGGEDHHKVKHVPVIQTIW</sequence>
<keyword evidence="7" id="KW-1185">Reference proteome</keyword>